<dbReference type="GO" id="GO:0005737">
    <property type="term" value="C:cytoplasm"/>
    <property type="evidence" value="ECO:0007669"/>
    <property type="project" value="UniProtKB-ARBA"/>
</dbReference>
<dbReference type="OrthoDB" id="9995434at2759"/>
<dbReference type="EMBL" id="JH993872">
    <property type="protein sequence ID" value="ELQ76124.1"/>
    <property type="molecule type" value="Genomic_DNA"/>
</dbReference>
<dbReference type="InterPro" id="IPR000994">
    <property type="entry name" value="Pept_M24"/>
</dbReference>
<dbReference type="GO" id="GO:0046872">
    <property type="term" value="F:metal ion binding"/>
    <property type="evidence" value="ECO:0007669"/>
    <property type="project" value="UniProtKB-KW"/>
</dbReference>
<dbReference type="GO" id="GO:0004177">
    <property type="term" value="F:aminopeptidase activity"/>
    <property type="evidence" value="ECO:0007669"/>
    <property type="project" value="UniProtKB-KW"/>
</dbReference>
<evidence type="ECO:0000313" key="7">
    <source>
        <dbReference type="Proteomes" id="UP000011185"/>
    </source>
</evidence>
<dbReference type="FunCoup" id="L7JXG6">
    <property type="interactions" value="136"/>
</dbReference>
<dbReference type="STRING" id="72359.L7JXG6"/>
<dbReference type="Pfam" id="PF16188">
    <property type="entry name" value="Peptidase_M24_C"/>
    <property type="match status" value="1"/>
</dbReference>
<protein>
    <submittedName>
        <fullName evidence="6">Xaa-Pro aminopeptidase</fullName>
        <ecNumber evidence="6">3.4.11.9</ecNumber>
    </submittedName>
</protein>
<dbReference type="Gene3D" id="3.40.350.10">
    <property type="entry name" value="Creatinase/prolidase N-terminal domain"/>
    <property type="match status" value="2"/>
</dbReference>
<gene>
    <name evidence="6" type="ORF">THOM_0905</name>
</gene>
<reference evidence="6 7" key="1">
    <citation type="journal article" date="2012" name="PLoS Pathog.">
        <title>The genome of the obligate intracellular parasite Trachipleistophora hominis: new insights into microsporidian genome dynamics and reductive evolution.</title>
        <authorList>
            <person name="Heinz E."/>
            <person name="Williams T.A."/>
            <person name="Nakjang S."/>
            <person name="Noel C.J."/>
            <person name="Swan D.C."/>
            <person name="Goldberg A.V."/>
            <person name="Harris S.R."/>
            <person name="Weinmaier T."/>
            <person name="Markert S."/>
            <person name="Becher D."/>
            <person name="Bernhardt J."/>
            <person name="Dagan T."/>
            <person name="Hacker C."/>
            <person name="Lucocq J.M."/>
            <person name="Schweder T."/>
            <person name="Rattei T."/>
            <person name="Hall N."/>
            <person name="Hirt R.P."/>
            <person name="Embley T.M."/>
        </authorList>
    </citation>
    <scope>NUCLEOTIDE SEQUENCE [LARGE SCALE GENOMIC DNA]</scope>
</reference>
<dbReference type="SUPFAM" id="SSF53092">
    <property type="entry name" value="Creatinase/prolidase N-terminal domain"/>
    <property type="match status" value="1"/>
</dbReference>
<keyword evidence="6" id="KW-0645">Protease</keyword>
<dbReference type="InParanoid" id="L7JXG6"/>
<dbReference type="Gene3D" id="3.90.230.10">
    <property type="entry name" value="Creatinase/methionine aminopeptidase superfamily"/>
    <property type="match status" value="1"/>
</dbReference>
<proteinExistence type="predicted"/>
<sequence>MTFRTTLNTCNISCMIIFLTDNHMNEYIHKSDNIVTPLTGFTGSTATVLITSDHNFLYTDGRYFIQAEKELKDNFVLKKIDVDQSYLEYIRDNVVGNIGMDVNRVDIKTYKMIKNVLAEREIIHVRNELFCEYGERTFNDVIDLEVVKMKDCIWLFEHKHAKKLVLDILKERDASEPIASILEKSCRLVSTEKQNNVDQCKRVSNAKDDSSGGLLKKWHSPENIRAILENSPHESQNEKQIIDDILNSSIAGISSDDKIALLRHSLDDSECMIISLMDEIAYLLNLRGTDIPYNLLFFSYMFVDKKNAVLFTNSKNVKRNVCIRSYDEFECFLDAFYQNTGDIKLNDYTRVYVSLDVNAGICIKLGCKAVVSDFIQKLKSVKNTNEIVGIIQANIIDGIALTRLFVWIKHAFQKDKITEIQISKKLLEIKRELCTSFANKMKADVNNHGSCIEDSITNKYLSRGCFVSESFESIVGVGSNAAIIHYKGGDINVENNNVLLMDSGSQFLFGTTDITRTLFLGKSPSKFREYFTRVLKGQITSKTLIAPQDRFLQMVCNVARLYLWNIKCDYRHGTSHGVGHSSLVHESLPFRSIVPHQMFSVEPGVYLENEFGVRIEDVVMAIGDEYLNIVDLSYVPLQRNLIVKKMLLKSEAKYLNGYNDRVRKVLSPFLNKEERKWVKRQTRRIFV</sequence>
<dbReference type="InterPro" id="IPR029149">
    <property type="entry name" value="Creatin/AminoP/Spt16_N"/>
</dbReference>
<evidence type="ECO:0000313" key="6">
    <source>
        <dbReference type="EMBL" id="ELQ76124.1"/>
    </source>
</evidence>
<dbReference type="Pfam" id="PF16189">
    <property type="entry name" value="Creatinase_N_2"/>
    <property type="match status" value="1"/>
</dbReference>
<keyword evidence="6" id="KW-0031">Aminopeptidase</keyword>
<keyword evidence="1" id="KW-0479">Metal-binding</keyword>
<dbReference type="VEuPathDB" id="MicrosporidiaDB:THOM_0905"/>
<evidence type="ECO:0000259" key="4">
    <source>
        <dbReference type="Pfam" id="PF01321"/>
    </source>
</evidence>
<dbReference type="InterPro" id="IPR050422">
    <property type="entry name" value="X-Pro_aminopeptidase_P"/>
</dbReference>
<accession>L7JXG6</accession>
<dbReference type="InterPro" id="IPR000587">
    <property type="entry name" value="Creatinase_N"/>
</dbReference>
<feature type="domain" description="Peptidase M24" evidence="3">
    <location>
        <begin position="391"/>
        <end position="620"/>
    </location>
</feature>
<dbReference type="InterPro" id="IPR032416">
    <property type="entry name" value="Peptidase_M24_C"/>
</dbReference>
<dbReference type="EC" id="3.4.11.9" evidence="6"/>
<dbReference type="OMA" id="EPGMILS"/>
<evidence type="ECO:0000259" key="3">
    <source>
        <dbReference type="Pfam" id="PF00557"/>
    </source>
</evidence>
<organism evidence="6 7">
    <name type="scientific">Trachipleistophora hominis</name>
    <name type="common">Microsporidian parasite</name>
    <dbReference type="NCBI Taxonomy" id="72359"/>
    <lineage>
        <taxon>Eukaryota</taxon>
        <taxon>Fungi</taxon>
        <taxon>Fungi incertae sedis</taxon>
        <taxon>Microsporidia</taxon>
        <taxon>Pleistophoridae</taxon>
        <taxon>Trachipleistophora</taxon>
    </lineage>
</organism>
<dbReference type="InterPro" id="IPR036005">
    <property type="entry name" value="Creatinase/aminopeptidase-like"/>
</dbReference>
<feature type="domain" description="Creatinase N-terminal" evidence="4">
    <location>
        <begin position="34"/>
        <end position="126"/>
    </location>
</feature>
<dbReference type="PANTHER" id="PTHR43763">
    <property type="entry name" value="XAA-PRO AMINOPEPTIDASE 1"/>
    <property type="match status" value="1"/>
</dbReference>
<keyword evidence="7" id="KW-1185">Reference proteome</keyword>
<dbReference type="Pfam" id="PF00557">
    <property type="entry name" value="Peptidase_M24"/>
    <property type="match status" value="1"/>
</dbReference>
<keyword evidence="2 6" id="KW-0378">Hydrolase</keyword>
<dbReference type="AlphaFoldDB" id="L7JXG6"/>
<feature type="domain" description="Peptidase M24 C-terminal" evidence="5">
    <location>
        <begin position="626"/>
        <end position="685"/>
    </location>
</feature>
<dbReference type="HOGENOM" id="CLU_011781_2_4_1"/>
<dbReference type="PANTHER" id="PTHR43763:SF6">
    <property type="entry name" value="XAA-PRO AMINOPEPTIDASE 1"/>
    <property type="match status" value="1"/>
</dbReference>
<evidence type="ECO:0000259" key="5">
    <source>
        <dbReference type="Pfam" id="PF16188"/>
    </source>
</evidence>
<evidence type="ECO:0000256" key="1">
    <source>
        <dbReference type="ARBA" id="ARBA00022723"/>
    </source>
</evidence>
<dbReference type="Pfam" id="PF01321">
    <property type="entry name" value="Creatinase_N"/>
    <property type="match status" value="1"/>
</dbReference>
<dbReference type="SUPFAM" id="SSF55920">
    <property type="entry name" value="Creatinase/aminopeptidase"/>
    <property type="match status" value="1"/>
</dbReference>
<dbReference type="Proteomes" id="UP000011185">
    <property type="component" value="Unassembled WGS sequence"/>
</dbReference>
<name>L7JXG6_TRAHO</name>
<evidence type="ECO:0000256" key="2">
    <source>
        <dbReference type="ARBA" id="ARBA00022801"/>
    </source>
</evidence>